<evidence type="ECO:0008006" key="4">
    <source>
        <dbReference type="Google" id="ProtNLM"/>
    </source>
</evidence>
<dbReference type="EMBL" id="CP041235">
    <property type="protein sequence ID" value="QOP42804.1"/>
    <property type="molecule type" value="Genomic_DNA"/>
</dbReference>
<reference evidence="2 3" key="1">
    <citation type="submission" date="2019-06" db="EMBL/GenBank/DDBJ databases">
        <title>Sulfurimonas gotlandica sp. nov., a chemoautotrophic and psychrotolerant epsilonproteobacterium isolated from a pelagic redoxcline, and an emended description of the genus Sulfurimonas.</title>
        <authorList>
            <person name="Wang S."/>
            <person name="Jiang L."/>
            <person name="Shao Z."/>
        </authorList>
    </citation>
    <scope>NUCLEOTIDE SEQUENCE [LARGE SCALE GENOMIC DNA]</scope>
    <source>
        <strain evidence="2 3">S2-6</strain>
    </source>
</reference>
<evidence type="ECO:0000313" key="3">
    <source>
        <dbReference type="Proteomes" id="UP000593719"/>
    </source>
</evidence>
<dbReference type="AlphaFoldDB" id="A0A7M1AZD1"/>
<keyword evidence="1" id="KW-0812">Transmembrane</keyword>
<feature type="transmembrane region" description="Helical" evidence="1">
    <location>
        <begin position="6"/>
        <end position="22"/>
    </location>
</feature>
<proteinExistence type="predicted"/>
<keyword evidence="1" id="KW-1133">Transmembrane helix</keyword>
<evidence type="ECO:0000256" key="1">
    <source>
        <dbReference type="SAM" id="Phobius"/>
    </source>
</evidence>
<keyword evidence="1" id="KW-0472">Membrane</keyword>
<sequence>MILKILIIGAVIAAVYFLFFKTKPKAKVTKKNTKKDSAKPDADEMVECASCGVYAEIQESVLSNGKYYCSRECLEKGK</sequence>
<dbReference type="InterPro" id="IPR049708">
    <property type="entry name" value="PP0621-like"/>
</dbReference>
<dbReference type="NCBIfam" id="NF041023">
    <property type="entry name" value="PP0621_fam"/>
    <property type="match status" value="1"/>
</dbReference>
<keyword evidence="3" id="KW-1185">Reference proteome</keyword>
<gene>
    <name evidence="2" type="ORF">FJR45_02090</name>
</gene>
<dbReference type="Proteomes" id="UP000593719">
    <property type="component" value="Chromosome"/>
</dbReference>
<organism evidence="2 3">
    <name type="scientific">Sulfurimonas sediminis</name>
    <dbReference type="NCBI Taxonomy" id="2590020"/>
    <lineage>
        <taxon>Bacteria</taxon>
        <taxon>Pseudomonadati</taxon>
        <taxon>Campylobacterota</taxon>
        <taxon>Epsilonproteobacteria</taxon>
        <taxon>Campylobacterales</taxon>
        <taxon>Sulfurimonadaceae</taxon>
        <taxon>Sulfurimonas</taxon>
    </lineage>
</organism>
<dbReference type="KEGG" id="ssei:FJR45_02090"/>
<name>A0A7M1AZD1_9BACT</name>
<dbReference type="RefSeq" id="WP_193151129.1">
    <property type="nucleotide sequence ID" value="NZ_CP041235.1"/>
</dbReference>
<protein>
    <recommendedName>
        <fullName evidence="4">Prokaryotic metallothionein</fullName>
    </recommendedName>
</protein>
<evidence type="ECO:0000313" key="2">
    <source>
        <dbReference type="EMBL" id="QOP42804.1"/>
    </source>
</evidence>
<accession>A0A7M1AZD1</accession>